<proteinExistence type="predicted"/>
<reference evidence="4" key="1">
    <citation type="submission" date="2025-08" db="UniProtKB">
        <authorList>
            <consortium name="RefSeq"/>
        </authorList>
    </citation>
    <scope>IDENTIFICATION</scope>
</reference>
<dbReference type="Pfam" id="PF12057">
    <property type="entry name" value="BAG6"/>
    <property type="match status" value="2"/>
</dbReference>
<evidence type="ECO:0000256" key="1">
    <source>
        <dbReference type="SAM" id="MobiDB-lite"/>
    </source>
</evidence>
<gene>
    <name evidence="4" type="primary">LOC103509271</name>
</gene>
<feature type="region of interest" description="Disordered" evidence="1">
    <location>
        <begin position="231"/>
        <end position="255"/>
    </location>
</feature>
<feature type="compositionally biased region" description="Low complexity" evidence="1">
    <location>
        <begin position="234"/>
        <end position="249"/>
    </location>
</feature>
<dbReference type="Proteomes" id="UP000079169">
    <property type="component" value="Unplaced"/>
</dbReference>
<organism evidence="3 4">
    <name type="scientific">Diaphorina citri</name>
    <name type="common">Asian citrus psyllid</name>
    <dbReference type="NCBI Taxonomy" id="121845"/>
    <lineage>
        <taxon>Eukaryota</taxon>
        <taxon>Metazoa</taxon>
        <taxon>Ecdysozoa</taxon>
        <taxon>Arthropoda</taxon>
        <taxon>Hexapoda</taxon>
        <taxon>Insecta</taxon>
        <taxon>Pterygota</taxon>
        <taxon>Neoptera</taxon>
        <taxon>Paraneoptera</taxon>
        <taxon>Hemiptera</taxon>
        <taxon>Sternorrhyncha</taxon>
        <taxon>Psylloidea</taxon>
        <taxon>Psyllidae</taxon>
        <taxon>Diaphorininae</taxon>
        <taxon>Diaphorina</taxon>
    </lineage>
</organism>
<evidence type="ECO:0000313" key="3">
    <source>
        <dbReference type="Proteomes" id="UP000079169"/>
    </source>
</evidence>
<feature type="compositionally biased region" description="Low complexity" evidence="1">
    <location>
        <begin position="103"/>
        <end position="114"/>
    </location>
</feature>
<accession>A0A3Q0IT63</accession>
<name>A0A3Q0IT63_DIACI</name>
<dbReference type="GeneID" id="103509271"/>
<sequence length="407" mass="42882">MAAIIAQLNDLNRRLEPFMNQYYNLLQADPSYDVGNTDVPQTTTEGTPASTGVPPSNTTTPTPTQPASGVPPASASVLASTGTTTPGVNSCVPPVSNTASVPPAGAASGVPPASNTVPASTGSTTPDASSCVPPVSNSVPGSTPASLPADDYPRTAAEADVLFRSISEIMHSLAHSYHALSDIVCSFSRQPGAGRVLRCRPVLIQHSAVLHAPVPVIVEVNVHGKVIHLVERAPPSSSSRGDPDGGTTSVDHMGMGEGGVWRFVAGGGTRGRRVRGSDNTMYLGAMAFPADLMDARDESHIGKSVERLDVGGKRFVAGGGARGRRVRGSDNTMYLGAMAFPADLMDARAQLNDLNRRLEPFMNQYYNLLQADPSYDVGNTDVPQVSNTIIYYKLIQAMTWEILTYHK</sequence>
<feature type="domain" description="Large proline-rich protein BAG6" evidence="2">
    <location>
        <begin position="1"/>
        <end position="38"/>
    </location>
</feature>
<dbReference type="STRING" id="121845.A0A3Q0IT63"/>
<feature type="compositionally biased region" description="Polar residues" evidence="1">
    <location>
        <begin position="38"/>
        <end position="50"/>
    </location>
</feature>
<feature type="domain" description="Large proline-rich protein BAG6" evidence="2">
    <location>
        <begin position="146"/>
        <end position="222"/>
    </location>
</feature>
<evidence type="ECO:0000313" key="4">
    <source>
        <dbReference type="RefSeq" id="XP_026679454.1"/>
    </source>
</evidence>
<dbReference type="KEGG" id="dci:103509271"/>
<feature type="region of interest" description="Disordered" evidence="1">
    <location>
        <begin position="103"/>
        <end position="151"/>
    </location>
</feature>
<feature type="compositionally biased region" description="Polar residues" evidence="1">
    <location>
        <begin position="115"/>
        <end position="128"/>
    </location>
</feature>
<feature type="compositionally biased region" description="Low complexity" evidence="1">
    <location>
        <begin position="54"/>
        <end position="66"/>
    </location>
</feature>
<keyword evidence="3" id="KW-1185">Reference proteome</keyword>
<feature type="region of interest" description="Disordered" evidence="1">
    <location>
        <begin position="34"/>
        <end position="85"/>
    </location>
</feature>
<dbReference type="AlphaFoldDB" id="A0A3Q0IT63"/>
<dbReference type="RefSeq" id="XP_026679454.1">
    <property type="nucleotide sequence ID" value="XM_026823653.1"/>
</dbReference>
<protein>
    <submittedName>
        <fullName evidence="4">Uncharacterized protein LOC103509271</fullName>
    </submittedName>
</protein>
<dbReference type="PaxDb" id="121845-A0A3Q0IT63"/>
<feature type="compositionally biased region" description="Low complexity" evidence="1">
    <location>
        <begin position="129"/>
        <end position="142"/>
    </location>
</feature>
<dbReference type="InterPro" id="IPR021925">
    <property type="entry name" value="BAG6"/>
</dbReference>
<evidence type="ECO:0000259" key="2">
    <source>
        <dbReference type="Pfam" id="PF12057"/>
    </source>
</evidence>